<accession>A0AAU7QFJ6</accession>
<reference evidence="1" key="1">
    <citation type="submission" date="2024-06" db="EMBL/GenBank/DDBJ databases">
        <authorList>
            <person name="Coelho C."/>
            <person name="Bento M."/>
            <person name="Garcia E."/>
            <person name="Camelo A."/>
            <person name="Brandao I."/>
            <person name="Espirito Santo C."/>
            <person name="Trovao J."/>
            <person name="Verissimo A."/>
            <person name="Costa J."/>
            <person name="Tiago I."/>
        </authorList>
    </citation>
    <scope>NUCLEOTIDE SEQUENCE</scope>
    <source>
        <strain evidence="1">KWT182</strain>
    </source>
</reference>
<evidence type="ECO:0000313" key="1">
    <source>
        <dbReference type="EMBL" id="XBS71668.1"/>
    </source>
</evidence>
<protein>
    <recommendedName>
        <fullName evidence="2">MFS transporter</fullName>
    </recommendedName>
</protein>
<sequence length="120" mass="13183">MMFQWFTSLNKVEKRTFWACFSGWGLDAMDTQMYALSIPTLIALWGMTKGEAGILGTTVLIMAALGGGLDCRHLVGSLRAGEDPAGDHRLVFTVHLPFRLHRLILATAADPQPARAGIRR</sequence>
<proteinExistence type="predicted"/>
<gene>
    <name evidence="1" type="ORF">ABK905_12680</name>
</gene>
<dbReference type="AlphaFoldDB" id="A0AAU7QFJ6"/>
<dbReference type="SUPFAM" id="SSF103473">
    <property type="entry name" value="MFS general substrate transporter"/>
    <property type="match status" value="1"/>
</dbReference>
<dbReference type="EMBL" id="CP157947">
    <property type="protein sequence ID" value="XBS71668.1"/>
    <property type="molecule type" value="Genomic_DNA"/>
</dbReference>
<organism evidence="1">
    <name type="scientific">Acerihabitans sp. KWT182</name>
    <dbReference type="NCBI Taxonomy" id="3157919"/>
    <lineage>
        <taxon>Bacteria</taxon>
        <taxon>Pseudomonadati</taxon>
        <taxon>Pseudomonadota</taxon>
        <taxon>Gammaproteobacteria</taxon>
        <taxon>Enterobacterales</taxon>
        <taxon>Pectobacteriaceae</taxon>
        <taxon>Acerihabitans</taxon>
    </lineage>
</organism>
<evidence type="ECO:0008006" key="2">
    <source>
        <dbReference type="Google" id="ProtNLM"/>
    </source>
</evidence>
<dbReference type="InterPro" id="IPR036259">
    <property type="entry name" value="MFS_trans_sf"/>
</dbReference>
<name>A0AAU7QFJ6_9GAMM</name>